<dbReference type="InterPro" id="IPR009875">
    <property type="entry name" value="PilZ_domain"/>
</dbReference>
<sequence>MHKYNRNEPFRYTFEKPVPGMFQIVAVDDQVVETSLGEINIIDISPEGAKLQSKLRLPDKKVKIYTHFKLEEREFHFIGDVIWQKQSGNVYQYGVHFLLKEKAKHELIESLKQYAKNNSRKGAGHE</sequence>
<reference evidence="2" key="1">
    <citation type="journal article" date="2014" name="Int. J. Syst. Evol. Microbiol.">
        <title>Complete genome sequence of Corynebacterium casei LMG S-19264T (=DSM 44701T), isolated from a smear-ripened cheese.</title>
        <authorList>
            <consortium name="US DOE Joint Genome Institute (JGI-PGF)"/>
            <person name="Walter F."/>
            <person name="Albersmeier A."/>
            <person name="Kalinowski J."/>
            <person name="Ruckert C."/>
        </authorList>
    </citation>
    <scope>NUCLEOTIDE SEQUENCE</scope>
    <source>
        <strain evidence="2">CGMCC 1.12360</strain>
    </source>
</reference>
<name>A0A8J3EK67_9BACI</name>
<dbReference type="Proteomes" id="UP000602050">
    <property type="component" value="Unassembled WGS sequence"/>
</dbReference>
<dbReference type="EMBL" id="BMEV01000007">
    <property type="protein sequence ID" value="GGH70653.1"/>
    <property type="molecule type" value="Genomic_DNA"/>
</dbReference>
<proteinExistence type="predicted"/>
<evidence type="ECO:0000313" key="3">
    <source>
        <dbReference type="Proteomes" id="UP000602050"/>
    </source>
</evidence>
<dbReference type="Gene3D" id="2.40.10.220">
    <property type="entry name" value="predicted glycosyltransferase like domains"/>
    <property type="match status" value="1"/>
</dbReference>
<evidence type="ECO:0000259" key="1">
    <source>
        <dbReference type="Pfam" id="PF07238"/>
    </source>
</evidence>
<dbReference type="RefSeq" id="WP_188390880.1">
    <property type="nucleotide sequence ID" value="NZ_BMEV01000007.1"/>
</dbReference>
<organism evidence="2 3">
    <name type="scientific">Compostibacillus humi</name>
    <dbReference type="NCBI Taxonomy" id="1245525"/>
    <lineage>
        <taxon>Bacteria</taxon>
        <taxon>Bacillati</taxon>
        <taxon>Bacillota</taxon>
        <taxon>Bacilli</taxon>
        <taxon>Bacillales</taxon>
        <taxon>Bacillaceae</taxon>
        <taxon>Compostibacillus</taxon>
    </lineage>
</organism>
<dbReference type="AlphaFoldDB" id="A0A8J3EK67"/>
<accession>A0A8J3EK67</accession>
<dbReference type="SUPFAM" id="SSF141371">
    <property type="entry name" value="PilZ domain-like"/>
    <property type="match status" value="1"/>
</dbReference>
<comment type="caution">
    <text evidence="2">The sequence shown here is derived from an EMBL/GenBank/DDBJ whole genome shotgun (WGS) entry which is preliminary data.</text>
</comment>
<dbReference type="Pfam" id="PF07238">
    <property type="entry name" value="PilZ"/>
    <property type="match status" value="1"/>
</dbReference>
<reference evidence="2" key="2">
    <citation type="submission" date="2020-09" db="EMBL/GenBank/DDBJ databases">
        <authorList>
            <person name="Sun Q."/>
            <person name="Zhou Y."/>
        </authorList>
    </citation>
    <scope>NUCLEOTIDE SEQUENCE</scope>
    <source>
        <strain evidence="2">CGMCC 1.12360</strain>
    </source>
</reference>
<gene>
    <name evidence="2" type="ORF">GCM10010978_05810</name>
</gene>
<dbReference type="GO" id="GO:0035438">
    <property type="term" value="F:cyclic-di-GMP binding"/>
    <property type="evidence" value="ECO:0007669"/>
    <property type="project" value="InterPro"/>
</dbReference>
<keyword evidence="3" id="KW-1185">Reference proteome</keyword>
<protein>
    <recommendedName>
        <fullName evidence="1">PilZ domain-containing protein</fullName>
    </recommendedName>
</protein>
<feature type="domain" description="PilZ" evidence="1">
    <location>
        <begin position="40"/>
        <end position="109"/>
    </location>
</feature>
<evidence type="ECO:0000313" key="2">
    <source>
        <dbReference type="EMBL" id="GGH70653.1"/>
    </source>
</evidence>